<reference evidence="1 2" key="1">
    <citation type="submission" date="2016-01" db="EMBL/GenBank/DDBJ databases">
        <title>Whole genome sequence and analysis of Micromonospora rosaria DSM 803, which can produce antibacterial substance rosamicin.</title>
        <authorList>
            <person name="Yang H."/>
            <person name="He X."/>
            <person name="Zhu D."/>
        </authorList>
    </citation>
    <scope>NUCLEOTIDE SEQUENCE [LARGE SCALE GENOMIC DNA]</scope>
    <source>
        <strain evidence="1 2">DSM 803</strain>
    </source>
</reference>
<proteinExistence type="predicted"/>
<name>A0A136PKC2_9ACTN</name>
<organism evidence="1 2">
    <name type="scientific">Micromonospora rosaria</name>
    <dbReference type="NCBI Taxonomy" id="47874"/>
    <lineage>
        <taxon>Bacteria</taxon>
        <taxon>Bacillati</taxon>
        <taxon>Actinomycetota</taxon>
        <taxon>Actinomycetes</taxon>
        <taxon>Micromonosporales</taxon>
        <taxon>Micromonosporaceae</taxon>
        <taxon>Micromonospora</taxon>
    </lineage>
</organism>
<dbReference type="Proteomes" id="UP000070620">
    <property type="component" value="Unassembled WGS sequence"/>
</dbReference>
<evidence type="ECO:0000313" key="1">
    <source>
        <dbReference type="EMBL" id="KXK58813.1"/>
    </source>
</evidence>
<keyword evidence="2" id="KW-1185">Reference proteome</keyword>
<evidence type="ECO:0000313" key="2">
    <source>
        <dbReference type="Proteomes" id="UP000070620"/>
    </source>
</evidence>
<accession>A0A136PKC2</accession>
<comment type="caution">
    <text evidence="1">The sequence shown here is derived from an EMBL/GenBank/DDBJ whole genome shotgun (WGS) entry which is preliminary data.</text>
</comment>
<dbReference type="AlphaFoldDB" id="A0A136PKC2"/>
<sequence>MRRPEYLPSMEVAVLGSDLVSTEMEGREIVRVFESTLFAAGGPLEELLDKVAGDMIGQWRQGIGAFENIEVLSWLNPGTVRVRLTMRARIAPLIRSISHHL</sequence>
<dbReference type="EMBL" id="LRQV01000154">
    <property type="protein sequence ID" value="KXK58813.1"/>
    <property type="molecule type" value="Genomic_DNA"/>
</dbReference>
<protein>
    <submittedName>
        <fullName evidence="1">Uncharacterized protein</fullName>
    </submittedName>
</protein>
<gene>
    <name evidence="1" type="ORF">AWW66_27740</name>
</gene>